<evidence type="ECO:0000313" key="3">
    <source>
        <dbReference type="EMBL" id="CAF4187144.1"/>
    </source>
</evidence>
<dbReference type="Proteomes" id="UP000663866">
    <property type="component" value="Unassembled WGS sequence"/>
</dbReference>
<keyword evidence="7" id="KW-1185">Reference proteome</keyword>
<reference evidence="3" key="1">
    <citation type="submission" date="2021-02" db="EMBL/GenBank/DDBJ databases">
        <authorList>
            <person name="Nowell W R."/>
        </authorList>
    </citation>
    <scope>NUCLEOTIDE SEQUENCE</scope>
</reference>
<accession>A0A820ADT9</accession>
<name>A0A820ADT9_9BILA</name>
<comment type="caution">
    <text evidence="3">The sequence shown here is derived from an EMBL/GenBank/DDBJ whole genome shotgun (WGS) entry which is preliminary data.</text>
</comment>
<evidence type="ECO:0000313" key="1">
    <source>
        <dbReference type="EMBL" id="CAF3907561.1"/>
    </source>
</evidence>
<dbReference type="EMBL" id="CAJOBH010002458">
    <property type="protein sequence ID" value="CAF3907561.1"/>
    <property type="molecule type" value="Genomic_DNA"/>
</dbReference>
<evidence type="ECO:0000313" key="4">
    <source>
        <dbReference type="EMBL" id="CAF4374729.1"/>
    </source>
</evidence>
<dbReference type="EMBL" id="CAJOBJ010005433">
    <property type="protein sequence ID" value="CAF4031241.1"/>
    <property type="molecule type" value="Genomic_DNA"/>
</dbReference>
<dbReference type="AlphaFoldDB" id="A0A820ADT9"/>
<dbReference type="Proteomes" id="UP000663842">
    <property type="component" value="Unassembled WGS sequence"/>
</dbReference>
<dbReference type="EMBL" id="CAJOBG010036840">
    <property type="protein sequence ID" value="CAF4374729.1"/>
    <property type="molecule type" value="Genomic_DNA"/>
</dbReference>
<gene>
    <name evidence="1" type="ORF">BYL167_LOCUS8805</name>
    <name evidence="2" type="ORF">GIL414_LOCUS13409</name>
    <name evidence="4" type="ORF">OVN521_LOCUS33571</name>
    <name evidence="5" type="ORF">SMN809_LOCUS36566</name>
    <name evidence="3" type="ORF">UXM345_LOCUS27210</name>
</gene>
<dbReference type="EMBL" id="CAJOBF010005799">
    <property type="protein sequence ID" value="CAF4187144.1"/>
    <property type="molecule type" value="Genomic_DNA"/>
</dbReference>
<dbReference type="Proteomes" id="UP000681720">
    <property type="component" value="Unassembled WGS sequence"/>
</dbReference>
<organism evidence="3 6">
    <name type="scientific">Rotaria magnacalcarata</name>
    <dbReference type="NCBI Taxonomy" id="392030"/>
    <lineage>
        <taxon>Eukaryota</taxon>
        <taxon>Metazoa</taxon>
        <taxon>Spiralia</taxon>
        <taxon>Gnathifera</taxon>
        <taxon>Rotifera</taxon>
        <taxon>Eurotatoria</taxon>
        <taxon>Bdelloidea</taxon>
        <taxon>Philodinida</taxon>
        <taxon>Philodinidae</taxon>
        <taxon>Rotaria</taxon>
    </lineage>
</organism>
<evidence type="ECO:0000313" key="7">
    <source>
        <dbReference type="Proteomes" id="UP000663866"/>
    </source>
</evidence>
<sequence>MMMFAPVTTLNMHLKRAISNDLPYFYLRFKEDVNSDNLPSSTKIIHKLNNFFYNKWVPAFKRFTICSLIGKNRFKIGTNDEADYSKLINTKWSDTVDDKVVEVLKSAVQFTEISRHQNNNQLTKDYRYTITDIIEYYTTLELKRIAVENQLLPLTQFRTSYKLTYSTKCRICLDKFEENVSYQCNEDHWSLEYKCQIIRQYKQDLKHAVEQTVISGKLQRFYPQDIKKPFVHTDEDFPVLVHSTQAQILTAWNNQKKENSELLNELQKINGSMNGLRINIEVLGKQLIEANSKILIKSR</sequence>
<dbReference type="EMBL" id="CAJOBI010090421">
    <property type="protein sequence ID" value="CAF4539623.1"/>
    <property type="molecule type" value="Genomic_DNA"/>
</dbReference>
<protein>
    <submittedName>
        <fullName evidence="3">Uncharacterized protein</fullName>
    </submittedName>
</protein>
<dbReference type="Proteomes" id="UP000676336">
    <property type="component" value="Unassembled WGS sequence"/>
</dbReference>
<dbReference type="Proteomes" id="UP000681967">
    <property type="component" value="Unassembled WGS sequence"/>
</dbReference>
<evidence type="ECO:0000313" key="6">
    <source>
        <dbReference type="Proteomes" id="UP000663842"/>
    </source>
</evidence>
<evidence type="ECO:0000313" key="2">
    <source>
        <dbReference type="EMBL" id="CAF4031241.1"/>
    </source>
</evidence>
<proteinExistence type="predicted"/>
<evidence type="ECO:0000313" key="5">
    <source>
        <dbReference type="EMBL" id="CAF4539623.1"/>
    </source>
</evidence>